<evidence type="ECO:0000313" key="3">
    <source>
        <dbReference type="Proteomes" id="UP000028713"/>
    </source>
</evidence>
<dbReference type="NCBIfam" id="TIGR01200">
    <property type="entry name" value="GLPGLI"/>
    <property type="match status" value="1"/>
</dbReference>
<dbReference type="EMBL" id="JPRP01000001">
    <property type="protein sequence ID" value="KFE99609.1"/>
    <property type="molecule type" value="Genomic_DNA"/>
</dbReference>
<dbReference type="OrthoDB" id="1440774at2"/>
<gene>
    <name evidence="2" type="ORF">IX39_02800</name>
</gene>
<name>A0A085Z596_9FLAO</name>
<feature type="signal peptide" evidence="1">
    <location>
        <begin position="1"/>
        <end position="18"/>
    </location>
</feature>
<sequence length="287" mass="33508">MKLSFSLLSLFVISAIYAQSYKAVYDFGWKPQKNSAEFLHEDFALILNENKTSEFLSYIKFKNDSTKTATVKDFKKIGQGSISFNYKYGESKFNEIITKNYGSNEILFEKQLHDKIFIINNSCKINWKINSEKDKFLSYPIQKATTEFGGRKWIAWFTTEIPVQDGPYKFYGLPGLILKINDSENEFIYELKSITKEHNEISERNFMSQNIIKTTPEKYQKIWEDYKKEPSSIFNYQAPASNDGWNAAYTIGGGDPNDKKYRESYDKKVKEFLKSFENPIELKNTCL</sequence>
<accession>A0A085Z596</accession>
<dbReference type="RefSeq" id="WP_034673269.1">
    <property type="nucleotide sequence ID" value="NZ_FPAP01000004.1"/>
</dbReference>
<feature type="chain" id="PRO_5001800585" description="GLPGLI family protein" evidence="1">
    <location>
        <begin position="19"/>
        <end position="287"/>
    </location>
</feature>
<evidence type="ECO:0000313" key="2">
    <source>
        <dbReference type="EMBL" id="KFE99609.1"/>
    </source>
</evidence>
<proteinExistence type="predicted"/>
<dbReference type="Proteomes" id="UP000028713">
    <property type="component" value="Unassembled WGS sequence"/>
</dbReference>
<dbReference type="AlphaFoldDB" id="A0A085Z596"/>
<keyword evidence="3" id="KW-1185">Reference proteome</keyword>
<dbReference type="Pfam" id="PF09697">
    <property type="entry name" value="Porph_ging"/>
    <property type="match status" value="1"/>
</dbReference>
<dbReference type="STRING" id="236814.IX39_02800"/>
<dbReference type="eggNOG" id="ENOG502ZAJU">
    <property type="taxonomic scope" value="Bacteria"/>
</dbReference>
<evidence type="ECO:0000256" key="1">
    <source>
        <dbReference type="SAM" id="SignalP"/>
    </source>
</evidence>
<comment type="caution">
    <text evidence="2">The sequence shown here is derived from an EMBL/GenBank/DDBJ whole genome shotgun (WGS) entry which is preliminary data.</text>
</comment>
<keyword evidence="1" id="KW-0732">Signal</keyword>
<reference evidence="2 3" key="1">
    <citation type="submission" date="2014-07" db="EMBL/GenBank/DDBJ databases">
        <title>Genome of Chryseobacterium formosense LMG 24722.</title>
        <authorList>
            <person name="Pipes S.E."/>
            <person name="Stropko S.J."/>
            <person name="Newman J.D."/>
        </authorList>
    </citation>
    <scope>NUCLEOTIDE SEQUENCE [LARGE SCALE GENOMIC DNA]</scope>
    <source>
        <strain evidence="2 3">LMG 24722</strain>
    </source>
</reference>
<protein>
    <recommendedName>
        <fullName evidence="4">GLPGLI family protein</fullName>
    </recommendedName>
</protein>
<dbReference type="InterPro" id="IPR005901">
    <property type="entry name" value="GLPGLI"/>
</dbReference>
<evidence type="ECO:0008006" key="4">
    <source>
        <dbReference type="Google" id="ProtNLM"/>
    </source>
</evidence>
<organism evidence="2 3">
    <name type="scientific">Chryseobacterium formosense</name>
    <dbReference type="NCBI Taxonomy" id="236814"/>
    <lineage>
        <taxon>Bacteria</taxon>
        <taxon>Pseudomonadati</taxon>
        <taxon>Bacteroidota</taxon>
        <taxon>Flavobacteriia</taxon>
        <taxon>Flavobacteriales</taxon>
        <taxon>Weeksellaceae</taxon>
        <taxon>Chryseobacterium group</taxon>
        <taxon>Chryseobacterium</taxon>
    </lineage>
</organism>